<dbReference type="EMBL" id="JAPDDR010000013">
    <property type="protein sequence ID" value="MCW1916231.1"/>
    <property type="molecule type" value="Genomic_DNA"/>
</dbReference>
<proteinExistence type="predicted"/>
<organism evidence="1 2">
    <name type="scientific">Luteolibacter rhizosphaerae</name>
    <dbReference type="NCBI Taxonomy" id="2989719"/>
    <lineage>
        <taxon>Bacteria</taxon>
        <taxon>Pseudomonadati</taxon>
        <taxon>Verrucomicrobiota</taxon>
        <taxon>Verrucomicrobiia</taxon>
        <taxon>Verrucomicrobiales</taxon>
        <taxon>Verrucomicrobiaceae</taxon>
        <taxon>Luteolibacter</taxon>
    </lineage>
</organism>
<reference evidence="1" key="1">
    <citation type="submission" date="2022-10" db="EMBL/GenBank/DDBJ databases">
        <title>Luteolibacter sp. GHJ8, whole genome shotgun sequencing project.</title>
        <authorList>
            <person name="Zhao G."/>
            <person name="Shen L."/>
        </authorList>
    </citation>
    <scope>NUCLEOTIDE SEQUENCE</scope>
    <source>
        <strain evidence="1">GHJ8</strain>
    </source>
</reference>
<evidence type="ECO:0000313" key="2">
    <source>
        <dbReference type="Proteomes" id="UP001165653"/>
    </source>
</evidence>
<sequence>MEEFSASEAPGTPPNFSKMAARVLQARLKLLGATLAKLEEPRRGEPPLEKIDKIEERIFELDSGGVEAILREFSAPEL</sequence>
<comment type="caution">
    <text evidence="1">The sequence shown here is derived from an EMBL/GenBank/DDBJ whole genome shotgun (WGS) entry which is preliminary data.</text>
</comment>
<dbReference type="Proteomes" id="UP001165653">
    <property type="component" value="Unassembled WGS sequence"/>
</dbReference>
<accession>A0ABT3G9Q2</accession>
<keyword evidence="2" id="KW-1185">Reference proteome</keyword>
<name>A0ABT3G9Q2_9BACT</name>
<gene>
    <name evidence="1" type="ORF">OJ996_21755</name>
</gene>
<evidence type="ECO:0000313" key="1">
    <source>
        <dbReference type="EMBL" id="MCW1916231.1"/>
    </source>
</evidence>
<dbReference type="RefSeq" id="WP_264515801.1">
    <property type="nucleotide sequence ID" value="NZ_JAPDDR010000013.1"/>
</dbReference>
<protein>
    <submittedName>
        <fullName evidence="1">Uncharacterized protein</fullName>
    </submittedName>
</protein>